<dbReference type="InterPro" id="IPR002013">
    <property type="entry name" value="SAC_dom"/>
</dbReference>
<dbReference type="InterPro" id="IPR022158">
    <property type="entry name" value="Inositol_phosphatase"/>
</dbReference>
<dbReference type="AlphaFoldDB" id="A0AAN9THD3"/>
<dbReference type="Pfam" id="PF02383">
    <property type="entry name" value="Syja_N"/>
    <property type="match status" value="1"/>
</dbReference>
<keyword evidence="4" id="KW-1185">Reference proteome</keyword>
<accession>A0AAN9THD3</accession>
<comment type="caution">
    <text evidence="3">The sequence shown here is derived from an EMBL/GenBank/DDBJ whole genome shotgun (WGS) entry which is preliminary data.</text>
</comment>
<dbReference type="PANTHER" id="PTHR45662">
    <property type="entry name" value="PHOSPHATIDYLINOSITIDE PHOSPHATASE SAC1"/>
    <property type="match status" value="1"/>
</dbReference>
<dbReference type="Proteomes" id="UP001367676">
    <property type="component" value="Unassembled WGS sequence"/>
</dbReference>
<reference evidence="3 4" key="1">
    <citation type="submission" date="2024-03" db="EMBL/GenBank/DDBJ databases">
        <title>Adaptation during the transition from Ophiocordyceps entomopathogen to insect associate is accompanied by gene loss and intensified selection.</title>
        <authorList>
            <person name="Ward C.M."/>
            <person name="Onetto C.A."/>
            <person name="Borneman A.R."/>
        </authorList>
    </citation>
    <scope>NUCLEOTIDE SEQUENCE [LARGE SCALE GENOMIC DNA]</scope>
    <source>
        <strain evidence="3">AWRI1</strain>
        <tissue evidence="3">Single Adult Female</tissue>
    </source>
</reference>
<feature type="region of interest" description="Disordered" evidence="1">
    <location>
        <begin position="908"/>
        <end position="928"/>
    </location>
</feature>
<evidence type="ECO:0000313" key="3">
    <source>
        <dbReference type="EMBL" id="KAK7590261.1"/>
    </source>
</evidence>
<evidence type="ECO:0000259" key="2">
    <source>
        <dbReference type="PROSITE" id="PS50275"/>
    </source>
</evidence>
<dbReference type="PROSITE" id="PS50275">
    <property type="entry name" value="SAC"/>
    <property type="match status" value="1"/>
</dbReference>
<dbReference type="Pfam" id="PF12456">
    <property type="entry name" value="hSac2"/>
    <property type="match status" value="1"/>
</dbReference>
<feature type="domain" description="SAC" evidence="2">
    <location>
        <begin position="197"/>
        <end position="516"/>
    </location>
</feature>
<dbReference type="PANTHER" id="PTHR45662:SF8">
    <property type="entry name" value="PHOSPHATIDYLINOSITIDE PHOSPHATASE SAC2"/>
    <property type="match status" value="1"/>
</dbReference>
<dbReference type="GO" id="GO:0045334">
    <property type="term" value="C:clathrin-coated endocytic vesicle"/>
    <property type="evidence" value="ECO:0007669"/>
    <property type="project" value="TreeGrafter"/>
</dbReference>
<proteinExistence type="predicted"/>
<sequence>MEIFRTENSYVLLCGESSLWINKKSGDLEIKPAWELANGQDPECMGIFFGFIGRIRGTVIKDLILLVKESVLVGELPSGHPIHKIKSIAMLDPTAEGFQDIGLRPCSKHHRAAYDQYEQNINNSAISKTWSTFKTAATTNIKSTSQSNGSSQLSAQLQSQTRKEVREWEKYQRRIKEELHRIYTDTDSFYFCPAGGDITNSVYRQHLYSEQRKADANYDLIDVIDDRFFWNKHMLQDVINVDSPLAKVWVVPVIQGYVEIRQCKTFFKENQKCEIFTLYVISRRSRHRVGTRYKRRGLNEQGHCANYVESEQILQYKSHIVSFVQVRGSIPLFWSQQGYKYRPPPQLHKSYEENEVAMEKHLNEEIVKYGPVVIVNLVERTGKEAVIGDAYTDHICSFNSEQITYVTFDLHHYCRGMKFENVQLLIDEMQDEISRMNYCWVDNQGLISKQNGVFRVNCIDCLDRTNVVQTCIAREVMMSQLIKLGLMSPETPHNLLSIAQQMWANNGDIISRQYAGTNALKGDITRTGNRKISGLMKDGMNSANRYFRNHFADHYTQTCLDLMQGQSVDSKNLLITLVDSVASPLICQFTPILPVTVSSEQFVFSNELRLTEFVFLISRYYLSRFKDTTRQATLDIMLGNKLDETVIQAKDSSDSEDESNSPVNEEESQLTIEHIKQVIDDIKKLLIEDPSSIIAAWALLSTSCQNVHDAPASMEMDTVLVLTNSSCFIADYDGELDKVMKFQEIPLRSLKLIEIVICNNGTNSTNSSAGGQKSSSPSKSPLSAPILSLHYCPDEQNHSFVLQHSFKSTNLRFFNNIAVAIKSDEEKIESLKAIAETIQVAYEVSGLGELEFITRVAQRKTSILLPENFRTSDVQFSSLKNVGSKALSNVSQQFSKFNKFGQSFKFSKNKPRNNVESSTEHSETTSSQEAFLPTAGIVLSQTNIESVLRKDDLSDSILHNPQITVDQPTAASAFTEQIEMSTKFEKSHSSDRVCELAKPSTQIGRSTSDKNLSLNFSAAPVEENALRSLKSGFASATNALVSPSSPLSRLAKGVQNLSTNLDPRRLRSGERSPEAFQICDNTKVKEKWLTTGCRSKLIPL</sequence>
<dbReference type="GO" id="GO:0046856">
    <property type="term" value="P:phosphatidylinositol dephosphorylation"/>
    <property type="evidence" value="ECO:0007669"/>
    <property type="project" value="TreeGrafter"/>
</dbReference>
<protein>
    <recommendedName>
        <fullName evidence="2">SAC domain-containing protein</fullName>
    </recommendedName>
</protein>
<evidence type="ECO:0000313" key="4">
    <source>
        <dbReference type="Proteomes" id="UP001367676"/>
    </source>
</evidence>
<gene>
    <name evidence="3" type="ORF">V9T40_001874</name>
</gene>
<dbReference type="GO" id="GO:0043812">
    <property type="term" value="F:phosphatidylinositol-4-phosphate phosphatase activity"/>
    <property type="evidence" value="ECO:0007669"/>
    <property type="project" value="TreeGrafter"/>
</dbReference>
<evidence type="ECO:0000256" key="1">
    <source>
        <dbReference type="SAM" id="MobiDB-lite"/>
    </source>
</evidence>
<dbReference type="EMBL" id="JBBCAQ010000022">
    <property type="protein sequence ID" value="KAK7590261.1"/>
    <property type="molecule type" value="Genomic_DNA"/>
</dbReference>
<name>A0AAN9THD3_9HEMI</name>
<organism evidence="3 4">
    <name type="scientific">Parthenolecanium corni</name>
    <dbReference type="NCBI Taxonomy" id="536013"/>
    <lineage>
        <taxon>Eukaryota</taxon>
        <taxon>Metazoa</taxon>
        <taxon>Ecdysozoa</taxon>
        <taxon>Arthropoda</taxon>
        <taxon>Hexapoda</taxon>
        <taxon>Insecta</taxon>
        <taxon>Pterygota</taxon>
        <taxon>Neoptera</taxon>
        <taxon>Paraneoptera</taxon>
        <taxon>Hemiptera</taxon>
        <taxon>Sternorrhyncha</taxon>
        <taxon>Coccoidea</taxon>
        <taxon>Coccidae</taxon>
        <taxon>Parthenolecanium</taxon>
    </lineage>
</organism>
<dbReference type="GO" id="GO:0005769">
    <property type="term" value="C:early endosome"/>
    <property type="evidence" value="ECO:0007669"/>
    <property type="project" value="TreeGrafter"/>
</dbReference>
<dbReference type="GO" id="GO:2001135">
    <property type="term" value="P:regulation of endocytic recycling"/>
    <property type="evidence" value="ECO:0007669"/>
    <property type="project" value="TreeGrafter"/>
</dbReference>
<feature type="region of interest" description="Disordered" evidence="1">
    <location>
        <begin position="648"/>
        <end position="667"/>
    </location>
</feature>
<feature type="compositionally biased region" description="Acidic residues" evidence="1">
    <location>
        <begin position="654"/>
        <end position="667"/>
    </location>
</feature>